<evidence type="ECO:0000256" key="7">
    <source>
        <dbReference type="ARBA" id="ARBA00023014"/>
    </source>
</evidence>
<keyword evidence="11" id="KW-1185">Reference proteome</keyword>
<dbReference type="EMBL" id="JAFBEC010000008">
    <property type="protein sequence ID" value="MBM7633907.1"/>
    <property type="molecule type" value="Genomic_DNA"/>
</dbReference>
<name>A0ABS2PEQ1_9BACL</name>
<dbReference type="RefSeq" id="WP_204698635.1">
    <property type="nucleotide sequence ID" value="NZ_JAFBEC010000008.1"/>
</dbReference>
<dbReference type="InterPro" id="IPR000192">
    <property type="entry name" value="Aminotrans_V_dom"/>
</dbReference>
<comment type="catalytic activity">
    <reaction evidence="8">
        <text>(sulfur carrier)-H + L-cysteine = (sulfur carrier)-SH + L-alanine</text>
        <dbReference type="Rhea" id="RHEA:43892"/>
        <dbReference type="Rhea" id="RHEA-COMP:14737"/>
        <dbReference type="Rhea" id="RHEA-COMP:14739"/>
        <dbReference type="ChEBI" id="CHEBI:29917"/>
        <dbReference type="ChEBI" id="CHEBI:35235"/>
        <dbReference type="ChEBI" id="CHEBI:57972"/>
        <dbReference type="ChEBI" id="CHEBI:64428"/>
        <dbReference type="EC" id="2.8.1.7"/>
    </reaction>
</comment>
<evidence type="ECO:0000256" key="1">
    <source>
        <dbReference type="ARBA" id="ARBA00001933"/>
    </source>
</evidence>
<evidence type="ECO:0000256" key="3">
    <source>
        <dbReference type="ARBA" id="ARBA00022679"/>
    </source>
</evidence>
<dbReference type="PIRSF" id="PIRSF005572">
    <property type="entry name" value="NifS"/>
    <property type="match status" value="1"/>
</dbReference>
<dbReference type="InterPro" id="IPR015422">
    <property type="entry name" value="PyrdxlP-dep_Trfase_small"/>
</dbReference>
<keyword evidence="6" id="KW-0408">Iron</keyword>
<comment type="caution">
    <text evidence="10">The sequence shown here is derived from an EMBL/GenBank/DDBJ whole genome shotgun (WGS) entry which is preliminary data.</text>
</comment>
<dbReference type="Proteomes" id="UP000741863">
    <property type="component" value="Unassembled WGS sequence"/>
</dbReference>
<evidence type="ECO:0000259" key="9">
    <source>
        <dbReference type="Pfam" id="PF00266"/>
    </source>
</evidence>
<evidence type="ECO:0000256" key="6">
    <source>
        <dbReference type="ARBA" id="ARBA00023004"/>
    </source>
</evidence>
<proteinExistence type="inferred from homology"/>
<comment type="cofactor">
    <cofactor evidence="1">
        <name>pyridoxal 5'-phosphate</name>
        <dbReference type="ChEBI" id="CHEBI:597326"/>
    </cofactor>
</comment>
<feature type="domain" description="Aminotransferase class V" evidence="9">
    <location>
        <begin position="4"/>
        <end position="366"/>
    </location>
</feature>
<evidence type="ECO:0000256" key="8">
    <source>
        <dbReference type="ARBA" id="ARBA00050776"/>
    </source>
</evidence>
<keyword evidence="7" id="KW-0411">Iron-sulfur</keyword>
<evidence type="ECO:0000313" key="11">
    <source>
        <dbReference type="Proteomes" id="UP000741863"/>
    </source>
</evidence>
<dbReference type="InterPro" id="IPR015424">
    <property type="entry name" value="PyrdxlP-dep_Trfase"/>
</dbReference>
<keyword evidence="4" id="KW-0479">Metal-binding</keyword>
<dbReference type="GO" id="GO:0031071">
    <property type="term" value="F:cysteine desulfurase activity"/>
    <property type="evidence" value="ECO:0007669"/>
    <property type="project" value="UniProtKB-EC"/>
</dbReference>
<evidence type="ECO:0000313" key="10">
    <source>
        <dbReference type="EMBL" id="MBM7633907.1"/>
    </source>
</evidence>
<dbReference type="Gene3D" id="3.90.1150.10">
    <property type="entry name" value="Aspartate Aminotransferase, domain 1"/>
    <property type="match status" value="1"/>
</dbReference>
<dbReference type="InterPro" id="IPR016454">
    <property type="entry name" value="Cysteine_dSase"/>
</dbReference>
<evidence type="ECO:0000256" key="4">
    <source>
        <dbReference type="ARBA" id="ARBA00022723"/>
    </source>
</evidence>
<dbReference type="InterPro" id="IPR015421">
    <property type="entry name" value="PyrdxlP-dep_Trfase_major"/>
</dbReference>
<dbReference type="PANTHER" id="PTHR11601:SF34">
    <property type="entry name" value="CYSTEINE DESULFURASE"/>
    <property type="match status" value="1"/>
</dbReference>
<accession>A0ABS2PEQ1</accession>
<keyword evidence="5" id="KW-0663">Pyridoxal phosphate</keyword>
<reference evidence="10 11" key="1">
    <citation type="submission" date="2021-01" db="EMBL/GenBank/DDBJ databases">
        <title>Genomic Encyclopedia of Type Strains, Phase IV (KMG-IV): sequencing the most valuable type-strain genomes for metagenomic binning, comparative biology and taxonomic classification.</title>
        <authorList>
            <person name="Goeker M."/>
        </authorList>
    </citation>
    <scope>NUCLEOTIDE SEQUENCE [LARGE SCALE GENOMIC DNA]</scope>
    <source>
        <strain evidence="10 11">DSM 25540</strain>
    </source>
</reference>
<dbReference type="SUPFAM" id="SSF53383">
    <property type="entry name" value="PLP-dependent transferases"/>
    <property type="match status" value="1"/>
</dbReference>
<protein>
    <submittedName>
        <fullName evidence="10">Cysteine desulfurase</fullName>
        <ecNumber evidence="10">2.8.1.7</ecNumber>
    </submittedName>
</protein>
<comment type="similarity">
    <text evidence="2">Belongs to the class-V pyridoxal-phosphate-dependent aminotransferase family. NifS/IscS subfamily.</text>
</comment>
<gene>
    <name evidence="10" type="ORF">JOD17_003003</name>
</gene>
<dbReference type="EC" id="2.8.1.7" evidence="10"/>
<sequence>MHDIYLDHAATTPVREEVFEAMKPYFDGTKIGNASSIHRYGRKVRVEIDKARRTVAKSIGARHDEIIFTSGGTEADNLAIRGTAVANRANGRHIISTNAEHHAVLHVLEQLEREGFEVTYLPVGVDGAVTTKEVETALRDDTILVTIMHGNNETGIVNPIAEIGEMLLTHQAVFHTDAVQSYAVLGLNVEQLRINLLSASAHKLNGPKGAGFLYVKNLTNVSPLSYGGEQEKKLRPGTENAAAIIGLESAVLLREAERTERYERYLTLKKMLLERLDANGVNYERNDFAADVTLPHIVNISFQGVPTEPLLAQLDLAGVAVSSGSACTAGSFQPSHVLQAMFGDDDERIKTSIRFSIGSTNTEQQVIDTADTLAKVTALIRSRLQTR</sequence>
<dbReference type="Pfam" id="PF00266">
    <property type="entry name" value="Aminotran_5"/>
    <property type="match status" value="1"/>
</dbReference>
<evidence type="ECO:0000256" key="5">
    <source>
        <dbReference type="ARBA" id="ARBA00022898"/>
    </source>
</evidence>
<dbReference type="Gene3D" id="3.40.640.10">
    <property type="entry name" value="Type I PLP-dependent aspartate aminotransferase-like (Major domain)"/>
    <property type="match status" value="1"/>
</dbReference>
<evidence type="ECO:0000256" key="2">
    <source>
        <dbReference type="ARBA" id="ARBA00006490"/>
    </source>
</evidence>
<keyword evidence="3 10" id="KW-0808">Transferase</keyword>
<organism evidence="10 11">
    <name type="scientific">Geomicrobium sediminis</name>
    <dbReference type="NCBI Taxonomy" id="1347788"/>
    <lineage>
        <taxon>Bacteria</taxon>
        <taxon>Bacillati</taxon>
        <taxon>Bacillota</taxon>
        <taxon>Bacilli</taxon>
        <taxon>Bacillales</taxon>
        <taxon>Geomicrobium</taxon>
    </lineage>
</organism>
<dbReference type="Gene3D" id="1.10.260.50">
    <property type="match status" value="1"/>
</dbReference>
<dbReference type="PANTHER" id="PTHR11601">
    <property type="entry name" value="CYSTEINE DESULFURYLASE FAMILY MEMBER"/>
    <property type="match status" value="1"/>
</dbReference>